<comment type="caution">
    <text evidence="2">The sequence shown here is derived from an EMBL/GenBank/DDBJ whole genome shotgun (WGS) entry which is preliminary data.</text>
</comment>
<feature type="region of interest" description="Disordered" evidence="1">
    <location>
        <begin position="153"/>
        <end position="189"/>
    </location>
</feature>
<reference evidence="2 3" key="1">
    <citation type="submission" date="2017-04" db="EMBL/GenBank/DDBJ databases">
        <title>Draft genome sequence of Marssonina coronaria NL1: causal agent of apple blotch.</title>
        <authorList>
            <person name="Cheng Q."/>
        </authorList>
    </citation>
    <scope>NUCLEOTIDE SEQUENCE [LARGE SCALE GENOMIC DNA]</scope>
    <source>
        <strain evidence="2 3">NL1</strain>
    </source>
</reference>
<dbReference type="OrthoDB" id="5424692at2759"/>
<dbReference type="STRING" id="503106.A0A218YZG5"/>
<proteinExistence type="predicted"/>
<gene>
    <name evidence="2" type="ORF">B2J93_6532</name>
</gene>
<dbReference type="EMBL" id="MZNU01000297">
    <property type="protein sequence ID" value="OWP01058.1"/>
    <property type="molecule type" value="Genomic_DNA"/>
</dbReference>
<evidence type="ECO:0000313" key="3">
    <source>
        <dbReference type="Proteomes" id="UP000242519"/>
    </source>
</evidence>
<name>A0A218YZG5_9HELO</name>
<accession>A0A218YZG5</accession>
<sequence length="331" mass="36459">MRGDDQDHHLSVSVPGSGLGRLFEDLLQLVPEAGMCDHVREARIAEMIESLQAAKMDLARRPIASDHHQLSLRIEEETRIGQLPESAHQDAQQLQDPLPEDPLVFDLLLLVQVEQVEAETLLHLYRLYQIKTRHLITRPQSYRLPALVDSTSWGAAPPQRQTPDVVPRITTPAPRPTPTPSPVISSAPSVPTIVPTGPAAGIPTGPRAGVPTRPNLQHSSSIYNRNPSISNASGGPRLHPALNNMPQIIPGGRIDPTSTGFTAETAIHLKKLEEEEEILRAKLYAKEERLNQSMRQWDRLSRESAACSLRSEYSERHVRQLAGESVGGAAF</sequence>
<keyword evidence="3" id="KW-1185">Reference proteome</keyword>
<evidence type="ECO:0000256" key="1">
    <source>
        <dbReference type="SAM" id="MobiDB-lite"/>
    </source>
</evidence>
<protein>
    <submittedName>
        <fullName evidence="2">Uncharacterized protein</fullName>
    </submittedName>
</protein>
<dbReference type="Proteomes" id="UP000242519">
    <property type="component" value="Unassembled WGS sequence"/>
</dbReference>
<dbReference type="InParanoid" id="A0A218YZG5"/>
<evidence type="ECO:0000313" key="2">
    <source>
        <dbReference type="EMBL" id="OWP01058.1"/>
    </source>
</evidence>
<organism evidence="2 3">
    <name type="scientific">Diplocarpon coronariae</name>
    <dbReference type="NCBI Taxonomy" id="2795749"/>
    <lineage>
        <taxon>Eukaryota</taxon>
        <taxon>Fungi</taxon>
        <taxon>Dikarya</taxon>
        <taxon>Ascomycota</taxon>
        <taxon>Pezizomycotina</taxon>
        <taxon>Leotiomycetes</taxon>
        <taxon>Helotiales</taxon>
        <taxon>Drepanopezizaceae</taxon>
        <taxon>Diplocarpon</taxon>
    </lineage>
</organism>
<dbReference type="AlphaFoldDB" id="A0A218YZG5"/>